<organism evidence="6 7">
    <name type="scientific">Blastococcus xanthinilyticus</name>
    <dbReference type="NCBI Taxonomy" id="1564164"/>
    <lineage>
        <taxon>Bacteria</taxon>
        <taxon>Bacillati</taxon>
        <taxon>Actinomycetota</taxon>
        <taxon>Actinomycetes</taxon>
        <taxon>Geodermatophilales</taxon>
        <taxon>Geodermatophilaceae</taxon>
        <taxon>Blastococcus</taxon>
    </lineage>
</organism>
<dbReference type="Gene3D" id="3.40.50.2300">
    <property type="match status" value="1"/>
</dbReference>
<evidence type="ECO:0000256" key="2">
    <source>
        <dbReference type="ARBA" id="ARBA00022801"/>
    </source>
</evidence>
<evidence type="ECO:0000313" key="6">
    <source>
        <dbReference type="EMBL" id="TYP86227.1"/>
    </source>
</evidence>
<dbReference type="EMBL" id="VNHW01000010">
    <property type="protein sequence ID" value="TYP86227.1"/>
    <property type="molecule type" value="Genomic_DNA"/>
</dbReference>
<dbReference type="SMART" id="SM00226">
    <property type="entry name" value="LMWPc"/>
    <property type="match status" value="1"/>
</dbReference>
<keyword evidence="2" id="KW-0378">Hydrolase</keyword>
<dbReference type="GO" id="GO:0004725">
    <property type="term" value="F:protein tyrosine phosphatase activity"/>
    <property type="evidence" value="ECO:0007669"/>
    <property type="project" value="InterPro"/>
</dbReference>
<sequence length="203" mass="21232">MVATVPFTVLVVCTGNICRSPLAERVGQAHLSRVLPDPTVLRLDSAGTRAVVGSGMDPASARVLRVLGGDPADFRAQQLTDGIVGSADLTLTMTRYHRQNVLARAPRALSRTFTLVEAASLIDLLGPDVKLPDGDPADRARALVKRMAKARALRPSSAADDVVDPIGQPDEVHAAVGETIAAATRPVLGRFAALLGATADSRT</sequence>
<dbReference type="InterPro" id="IPR050438">
    <property type="entry name" value="LMW_PTPase"/>
</dbReference>
<dbReference type="InterPro" id="IPR023485">
    <property type="entry name" value="Ptyr_pPase"/>
</dbReference>
<dbReference type="PANTHER" id="PTHR11717">
    <property type="entry name" value="LOW MOLECULAR WEIGHT PROTEIN TYROSINE PHOSPHATASE"/>
    <property type="match status" value="1"/>
</dbReference>
<evidence type="ECO:0000313" key="7">
    <source>
        <dbReference type="Proteomes" id="UP000322499"/>
    </source>
</evidence>
<feature type="active site" description="Nucleophile" evidence="4">
    <location>
        <position position="13"/>
    </location>
</feature>
<dbReference type="InterPro" id="IPR017867">
    <property type="entry name" value="Tyr_phospatase_low_mol_wt"/>
</dbReference>
<gene>
    <name evidence="6" type="ORF">BD833_110117</name>
</gene>
<dbReference type="Pfam" id="PF01451">
    <property type="entry name" value="LMWPc"/>
    <property type="match status" value="1"/>
</dbReference>
<dbReference type="SUPFAM" id="SSF52788">
    <property type="entry name" value="Phosphotyrosine protein phosphatases I"/>
    <property type="match status" value="1"/>
</dbReference>
<accession>A0A5S5CQS5</accession>
<dbReference type="Proteomes" id="UP000322499">
    <property type="component" value="Unassembled WGS sequence"/>
</dbReference>
<name>A0A5S5CQS5_9ACTN</name>
<evidence type="ECO:0000259" key="5">
    <source>
        <dbReference type="SMART" id="SM00226"/>
    </source>
</evidence>
<feature type="domain" description="Phosphotyrosine protein phosphatase I" evidence="5">
    <location>
        <begin position="7"/>
        <end position="154"/>
    </location>
</feature>
<evidence type="ECO:0000256" key="3">
    <source>
        <dbReference type="ARBA" id="ARBA00022912"/>
    </source>
</evidence>
<dbReference type="AlphaFoldDB" id="A0A5S5CQS5"/>
<keyword evidence="3" id="KW-0904">Protein phosphatase</keyword>
<comment type="similarity">
    <text evidence="1">Belongs to the low molecular weight phosphotyrosine protein phosphatase family.</text>
</comment>
<feature type="active site" evidence="4">
    <location>
        <position position="19"/>
    </location>
</feature>
<keyword evidence="7" id="KW-1185">Reference proteome</keyword>
<dbReference type="PRINTS" id="PR00719">
    <property type="entry name" value="LMWPTPASE"/>
</dbReference>
<evidence type="ECO:0000256" key="4">
    <source>
        <dbReference type="PIRSR" id="PIRSR617867-1"/>
    </source>
</evidence>
<dbReference type="InterPro" id="IPR036196">
    <property type="entry name" value="Ptyr_pPase_sf"/>
</dbReference>
<comment type="caution">
    <text evidence="6">The sequence shown here is derived from an EMBL/GenBank/DDBJ whole genome shotgun (WGS) entry which is preliminary data.</text>
</comment>
<proteinExistence type="inferred from homology"/>
<evidence type="ECO:0000256" key="1">
    <source>
        <dbReference type="ARBA" id="ARBA00011063"/>
    </source>
</evidence>
<dbReference type="PANTHER" id="PTHR11717:SF31">
    <property type="entry name" value="LOW MOLECULAR WEIGHT PROTEIN-TYROSINE-PHOSPHATASE ETP-RELATED"/>
    <property type="match status" value="1"/>
</dbReference>
<protein>
    <submittedName>
        <fullName evidence="6">Protein-tyrosine phosphatase</fullName>
    </submittedName>
</protein>
<reference evidence="6 7" key="1">
    <citation type="submission" date="2019-07" db="EMBL/GenBank/DDBJ databases">
        <title>Genomic Encyclopedia of Archaeal and Bacterial Type Strains, Phase II (KMG-II): from individual species to whole genera.</title>
        <authorList>
            <person name="Goeker M."/>
        </authorList>
    </citation>
    <scope>NUCLEOTIDE SEQUENCE [LARGE SCALE GENOMIC DNA]</scope>
    <source>
        <strain evidence="6 7">DSM 46842</strain>
    </source>
</reference>